<evidence type="ECO:0000259" key="7">
    <source>
        <dbReference type="Pfam" id="PF02608"/>
    </source>
</evidence>
<keyword evidence="9" id="KW-1185">Reference proteome</keyword>
<keyword evidence="3 6" id="KW-0732">Signal</keyword>
<proteinExistence type="predicted"/>
<evidence type="ECO:0000256" key="1">
    <source>
        <dbReference type="ARBA" id="ARBA00004236"/>
    </source>
</evidence>
<dbReference type="GO" id="GO:0005886">
    <property type="term" value="C:plasma membrane"/>
    <property type="evidence" value="ECO:0007669"/>
    <property type="project" value="UniProtKB-SubCell"/>
</dbReference>
<evidence type="ECO:0000256" key="6">
    <source>
        <dbReference type="SAM" id="SignalP"/>
    </source>
</evidence>
<reference evidence="8 9" key="1">
    <citation type="submission" date="2014-06" db="EMBL/GenBank/DDBJ databases">
        <title>The Whole Genome Sequence of Mycoplasma hyosynoviae strain ATCC 27095.</title>
        <authorList>
            <person name="Calcutt M.J."/>
            <person name="Foecking M.F."/>
        </authorList>
    </citation>
    <scope>NUCLEOTIDE SEQUENCE [LARGE SCALE GENOMIC DNA]</scope>
    <source>
        <strain evidence="8 9">M60</strain>
    </source>
</reference>
<comment type="subcellular location">
    <subcellularLocation>
        <location evidence="1">Cell membrane</location>
    </subcellularLocation>
</comment>
<dbReference type="Gene3D" id="3.40.50.2300">
    <property type="match status" value="2"/>
</dbReference>
<evidence type="ECO:0000256" key="2">
    <source>
        <dbReference type="ARBA" id="ARBA00022475"/>
    </source>
</evidence>
<gene>
    <name evidence="8" type="ORF">MHSN_02435</name>
</gene>
<dbReference type="AlphaFoldDB" id="A0A4P1QGC1"/>
<dbReference type="PANTHER" id="PTHR34296:SF2">
    <property type="entry name" value="ABC TRANSPORTER GUANOSINE-BINDING PROTEIN NUPN"/>
    <property type="match status" value="1"/>
</dbReference>
<protein>
    <recommendedName>
        <fullName evidence="7">ABC transporter substrate-binding protein PnrA-like domain-containing protein</fullName>
    </recommendedName>
</protein>
<evidence type="ECO:0000256" key="3">
    <source>
        <dbReference type="ARBA" id="ARBA00022729"/>
    </source>
</evidence>
<dbReference type="PRINTS" id="PR01733">
    <property type="entry name" value="LIPPROTEIN48"/>
</dbReference>
<feature type="chain" id="PRO_5020032690" description="ABC transporter substrate-binding protein PnrA-like domain-containing protein" evidence="6">
    <location>
        <begin position="26"/>
        <end position="427"/>
    </location>
</feature>
<keyword evidence="2" id="KW-1003">Cell membrane</keyword>
<evidence type="ECO:0000313" key="9">
    <source>
        <dbReference type="Proteomes" id="UP000264882"/>
    </source>
</evidence>
<accession>A0A4P1QGC1</accession>
<dbReference type="InterPro" id="IPR050957">
    <property type="entry name" value="BMP_lipoprotein"/>
</dbReference>
<keyword evidence="5" id="KW-0449">Lipoprotein</keyword>
<dbReference type="InterPro" id="IPR008107">
    <property type="entry name" value="Mycoplasma_p48"/>
</dbReference>
<name>A0A4P1QGC1_9BACT</name>
<organism evidence="8 9">
    <name type="scientific">Metamycoplasma hyosynoviae</name>
    <dbReference type="NCBI Taxonomy" id="29559"/>
    <lineage>
        <taxon>Bacteria</taxon>
        <taxon>Bacillati</taxon>
        <taxon>Mycoplasmatota</taxon>
        <taxon>Mycoplasmoidales</taxon>
        <taxon>Metamycoplasmataceae</taxon>
        <taxon>Metamycoplasma</taxon>
    </lineage>
</organism>
<evidence type="ECO:0000313" key="8">
    <source>
        <dbReference type="EMBL" id="ASI54023.1"/>
    </source>
</evidence>
<evidence type="ECO:0000256" key="5">
    <source>
        <dbReference type="ARBA" id="ARBA00023288"/>
    </source>
</evidence>
<dbReference type="Proteomes" id="UP000264882">
    <property type="component" value="Chromosome"/>
</dbReference>
<dbReference type="EMBL" id="CP008748">
    <property type="protein sequence ID" value="ASI54023.1"/>
    <property type="molecule type" value="Genomic_DNA"/>
</dbReference>
<dbReference type="Pfam" id="PF02608">
    <property type="entry name" value="Bmp"/>
    <property type="match status" value="1"/>
</dbReference>
<evidence type="ECO:0000256" key="4">
    <source>
        <dbReference type="ARBA" id="ARBA00023136"/>
    </source>
</evidence>
<dbReference type="PROSITE" id="PS51257">
    <property type="entry name" value="PROKAR_LIPOPROTEIN"/>
    <property type="match status" value="1"/>
</dbReference>
<dbReference type="RefSeq" id="WP_119863897.1">
    <property type="nucleotide sequence ID" value="NZ_CP008748.1"/>
</dbReference>
<dbReference type="PANTHER" id="PTHR34296">
    <property type="entry name" value="TRANSCRIPTIONAL ACTIVATOR PROTEIN MED"/>
    <property type="match status" value="1"/>
</dbReference>
<feature type="domain" description="ABC transporter substrate-binding protein PnrA-like" evidence="7">
    <location>
        <begin position="62"/>
        <end position="336"/>
    </location>
</feature>
<dbReference type="InterPro" id="IPR003760">
    <property type="entry name" value="PnrA-like"/>
</dbReference>
<keyword evidence="4" id="KW-0472">Membrane</keyword>
<dbReference type="KEGG" id="mhyv:MHSN_02435"/>
<sequence length="427" mass="46677">MRKIKKLILVLSTLLVASGSFPLIALSCVKTHPQKPAQIVAGVKTNDQLKLTEEQAKNVPKSIVITDGGPLKDKSFNQSAWEGLIAFGEQNNLAFDKYDAAEIKENKFDDGYKAALNNGYKYWILPGFSHIDAMTKFYAANKAAMKEKGVVLITIDFDFSDKADPGDCVSILYKTKEGGFLAGYAAGAFLSETETAEANRTVSSFGGSNDPGPGDFIEGFYKGIYYWNTKNAGKEVHTKAKKVDLSTGYEPGPTMTASIDNVLSQEAKMVLPVAGSATDEVLSREKFSDKYIIGVDVDQSQIVAKKQETFFTSITKGIGQATYDVISALISGKQLDKYATGYEPGKKNALLNKGYKDNWVGIAPTRIPGDKGKIATEAFEKAKNVFKNLEQKDLEWLNSKRSKLEAGSIEHKDSQETIDALSELLFK</sequence>
<feature type="signal peptide" evidence="6">
    <location>
        <begin position="1"/>
        <end position="25"/>
    </location>
</feature>